<dbReference type="SUPFAM" id="SSF48576">
    <property type="entry name" value="Terpenoid synthases"/>
    <property type="match status" value="1"/>
</dbReference>
<comment type="caution">
    <text evidence="2">The sequence shown here is derived from an EMBL/GenBank/DDBJ whole genome shotgun (WGS) entry which is preliminary data.</text>
</comment>
<accession>A0AA88YKM7</accession>
<dbReference type="Proteomes" id="UP001186944">
    <property type="component" value="Unassembled WGS sequence"/>
</dbReference>
<gene>
    <name evidence="2" type="ORF">FSP39_022387</name>
</gene>
<dbReference type="PANTHER" id="PTHR12001:SF55">
    <property type="entry name" value="ALL TRANS-POLYPRENYL-DIPHOSPHATE SYNTHASE PDSS2"/>
    <property type="match status" value="1"/>
</dbReference>
<sequence length="389" mass="43352">MNLCSKCLHYIRRNPLLRRIFDEKLAARSIASFTWGSKPDEWNKAVSDAEKIVGYPTSFMSLRCLLSDEFSNIAMHMRKLVGTKHPILKTARGLVYDGKHSMQTRGLIVLLISKAAGQGPYNKDQEDTDKYDRSSGIYHSQRSLAEITELIHTANLIHKGVVNMADLEGGEGNEKRTMEFGNKMAVLCGDYLLANASTGLAELRNTYVVENMSGAIGELMEAEFTRIREEGGDCILKSEINHSDWLRQTFLSSGSLLAKSCQSALELANHSQAFQKSAFTFGENMAYAQQLCEDLKPFLRPDTHLEQLSITSLPVIKFTTKYDVQEILKDGRIVKPKKIIDVLSATPVVKECQELCAEFGDIAKDSLNDFDTSDARDALVNIVNATVKP</sequence>
<proteinExistence type="inferred from homology"/>
<organism evidence="2 3">
    <name type="scientific">Pinctada imbricata</name>
    <name type="common">Atlantic pearl-oyster</name>
    <name type="synonym">Pinctada martensii</name>
    <dbReference type="NCBI Taxonomy" id="66713"/>
    <lineage>
        <taxon>Eukaryota</taxon>
        <taxon>Metazoa</taxon>
        <taxon>Spiralia</taxon>
        <taxon>Lophotrochozoa</taxon>
        <taxon>Mollusca</taxon>
        <taxon>Bivalvia</taxon>
        <taxon>Autobranchia</taxon>
        <taxon>Pteriomorphia</taxon>
        <taxon>Pterioida</taxon>
        <taxon>Pterioidea</taxon>
        <taxon>Pteriidae</taxon>
        <taxon>Pinctada</taxon>
    </lineage>
</organism>
<evidence type="ECO:0000313" key="2">
    <source>
        <dbReference type="EMBL" id="KAK3098719.1"/>
    </source>
</evidence>
<evidence type="ECO:0008006" key="4">
    <source>
        <dbReference type="Google" id="ProtNLM"/>
    </source>
</evidence>
<evidence type="ECO:0000256" key="1">
    <source>
        <dbReference type="RuleBase" id="RU004466"/>
    </source>
</evidence>
<dbReference type="Gene3D" id="1.10.600.10">
    <property type="entry name" value="Farnesyl Diphosphate Synthase"/>
    <property type="match status" value="1"/>
</dbReference>
<evidence type="ECO:0000313" key="3">
    <source>
        <dbReference type="Proteomes" id="UP001186944"/>
    </source>
</evidence>
<dbReference type="EMBL" id="VSWD01000007">
    <property type="protein sequence ID" value="KAK3098719.1"/>
    <property type="molecule type" value="Genomic_DNA"/>
</dbReference>
<dbReference type="GO" id="GO:0005739">
    <property type="term" value="C:mitochondrion"/>
    <property type="evidence" value="ECO:0007669"/>
    <property type="project" value="TreeGrafter"/>
</dbReference>
<comment type="similarity">
    <text evidence="1">Belongs to the FPP/GGPP synthase family.</text>
</comment>
<dbReference type="GO" id="GO:1990234">
    <property type="term" value="C:transferase complex"/>
    <property type="evidence" value="ECO:0007669"/>
    <property type="project" value="TreeGrafter"/>
</dbReference>
<dbReference type="GO" id="GO:0008299">
    <property type="term" value="P:isoprenoid biosynthetic process"/>
    <property type="evidence" value="ECO:0007669"/>
    <property type="project" value="InterPro"/>
</dbReference>
<dbReference type="InterPro" id="IPR008949">
    <property type="entry name" value="Isoprenoid_synthase_dom_sf"/>
</dbReference>
<name>A0AA88YKM7_PINIB</name>
<dbReference type="GO" id="GO:0004659">
    <property type="term" value="F:prenyltransferase activity"/>
    <property type="evidence" value="ECO:0007669"/>
    <property type="project" value="InterPro"/>
</dbReference>
<dbReference type="AlphaFoldDB" id="A0AA88YKM7"/>
<reference evidence="2" key="1">
    <citation type="submission" date="2019-08" db="EMBL/GenBank/DDBJ databases">
        <title>The improved chromosome-level genome for the pearl oyster Pinctada fucata martensii using PacBio sequencing and Hi-C.</title>
        <authorList>
            <person name="Zheng Z."/>
        </authorList>
    </citation>
    <scope>NUCLEOTIDE SEQUENCE</scope>
    <source>
        <strain evidence="2">ZZ-2019</strain>
        <tissue evidence="2">Adductor muscle</tissue>
    </source>
</reference>
<protein>
    <recommendedName>
        <fullName evidence="4">Decaprenyl-diphosphate synthase subunit 2</fullName>
    </recommendedName>
</protein>
<keyword evidence="1" id="KW-0808">Transferase</keyword>
<dbReference type="Pfam" id="PF00348">
    <property type="entry name" value="polyprenyl_synt"/>
    <property type="match status" value="1"/>
</dbReference>
<dbReference type="PANTHER" id="PTHR12001">
    <property type="entry name" value="GERANYLGERANYL PYROPHOSPHATE SYNTHASE"/>
    <property type="match status" value="1"/>
</dbReference>
<dbReference type="GO" id="GO:0006744">
    <property type="term" value="P:ubiquinone biosynthetic process"/>
    <property type="evidence" value="ECO:0007669"/>
    <property type="project" value="TreeGrafter"/>
</dbReference>
<dbReference type="InterPro" id="IPR000092">
    <property type="entry name" value="Polyprenyl_synt"/>
</dbReference>
<keyword evidence="3" id="KW-1185">Reference proteome</keyword>